<reference evidence="1 3" key="1">
    <citation type="submission" date="2023-07" db="EMBL/GenBank/DDBJ databases">
        <title>Sorghum-associated microbial communities from plants grown in Nebraska, USA.</title>
        <authorList>
            <person name="Schachtman D."/>
        </authorList>
    </citation>
    <scope>NUCLEOTIDE SEQUENCE</scope>
    <source>
        <strain evidence="2 3">BE105</strain>
        <strain evidence="1">BE69</strain>
    </source>
</reference>
<dbReference type="RefSeq" id="WP_209820703.1">
    <property type="nucleotide sequence ID" value="NZ_JAVDTL010000004.1"/>
</dbReference>
<dbReference type="Proteomes" id="UP001253458">
    <property type="component" value="Unassembled WGS sequence"/>
</dbReference>
<dbReference type="EMBL" id="JAVDTL010000004">
    <property type="protein sequence ID" value="MDR6767735.1"/>
    <property type="molecule type" value="Genomic_DNA"/>
</dbReference>
<dbReference type="EMBL" id="JAVDTS010000011">
    <property type="protein sequence ID" value="MDR6839717.1"/>
    <property type="molecule type" value="Genomic_DNA"/>
</dbReference>
<dbReference type="AlphaFoldDB" id="A0AAJ2BX67"/>
<comment type="caution">
    <text evidence="1">The sequence shown here is derived from an EMBL/GenBank/DDBJ whole genome shotgun (WGS) entry which is preliminary data.</text>
</comment>
<evidence type="ECO:0000313" key="1">
    <source>
        <dbReference type="EMBL" id="MDR6767735.1"/>
    </source>
</evidence>
<evidence type="ECO:0000313" key="4">
    <source>
        <dbReference type="Proteomes" id="UP001253458"/>
    </source>
</evidence>
<evidence type="ECO:0000313" key="2">
    <source>
        <dbReference type="EMBL" id="MDR6839717.1"/>
    </source>
</evidence>
<evidence type="ECO:0000313" key="3">
    <source>
        <dbReference type="Proteomes" id="UP001249076"/>
    </source>
</evidence>
<organism evidence="1 4">
    <name type="scientific">Acidovorax delafieldii</name>
    <name type="common">Pseudomonas delafieldii</name>
    <dbReference type="NCBI Taxonomy" id="47920"/>
    <lineage>
        <taxon>Bacteria</taxon>
        <taxon>Pseudomonadati</taxon>
        <taxon>Pseudomonadota</taxon>
        <taxon>Betaproteobacteria</taxon>
        <taxon>Burkholderiales</taxon>
        <taxon>Comamonadaceae</taxon>
        <taxon>Acidovorax</taxon>
    </lineage>
</organism>
<gene>
    <name evidence="1" type="ORF">J2W88_003016</name>
    <name evidence="2" type="ORF">J2W93_004585</name>
</gene>
<sequence length="278" mass="26223">MITFNQAFPSGAASGALGGWALPILASKSITITRKGKLQIAAMGGTGSGGFTATGGEGATGANSAPWGVKVIDVAVGDVVEFVIGAGAAGQTVPGTGIVGNATLVKLNGTTIMTCNPGEPGIKGASFPLVQTAPTATVVGADYWVPGLRSGQLAAGAVAFGGAAVDVFRTGLGRSTGTPGGSVGADGSSNGTTYTAPLALPSFELGISFLGLNTAGLAGVAGNQTTPAGGLFAGGAGSVSGTNPGKGGRGAGGGGGYAGTNSGPGGDGYAFIVFQPEA</sequence>
<keyword evidence="3" id="KW-1185">Reference proteome</keyword>
<protein>
    <submittedName>
        <fullName evidence="1">Uncharacterized protein</fullName>
    </submittedName>
</protein>
<accession>A0AAJ2BX67</accession>
<proteinExistence type="predicted"/>
<dbReference type="Proteomes" id="UP001249076">
    <property type="component" value="Unassembled WGS sequence"/>
</dbReference>
<name>A0AAJ2BX67_ACIDE</name>